<feature type="domain" description="FERM" evidence="2">
    <location>
        <begin position="407"/>
        <end position="713"/>
    </location>
</feature>
<dbReference type="Gene3D" id="1.10.510.10">
    <property type="entry name" value="Transferase(Phosphotransferase) domain 1"/>
    <property type="match status" value="1"/>
</dbReference>
<gene>
    <name evidence="4" type="ORF">GWI33_003472</name>
</gene>
<dbReference type="Pfam" id="PF09380">
    <property type="entry name" value="FERM_C"/>
    <property type="match status" value="1"/>
</dbReference>
<dbReference type="SUPFAM" id="SSF50729">
    <property type="entry name" value="PH domain-like"/>
    <property type="match status" value="1"/>
</dbReference>
<dbReference type="OrthoDB" id="123971at2759"/>
<dbReference type="SUPFAM" id="SSF50156">
    <property type="entry name" value="PDZ domain-like"/>
    <property type="match status" value="1"/>
</dbReference>
<dbReference type="InterPro" id="IPR047145">
    <property type="entry name" value="FRMD6-like"/>
</dbReference>
<dbReference type="AlphaFoldDB" id="A0A834MKU5"/>
<dbReference type="CDD" id="cd14473">
    <property type="entry name" value="FERM_B-lobe"/>
    <property type="match status" value="1"/>
</dbReference>
<dbReference type="InterPro" id="IPR035963">
    <property type="entry name" value="FERM_2"/>
</dbReference>
<dbReference type="GO" id="GO:0035332">
    <property type="term" value="P:positive regulation of hippo signaling"/>
    <property type="evidence" value="ECO:0007669"/>
    <property type="project" value="TreeGrafter"/>
</dbReference>
<dbReference type="InterPro" id="IPR011993">
    <property type="entry name" value="PH-like_dom_sf"/>
</dbReference>
<feature type="region of interest" description="Disordered" evidence="1">
    <location>
        <begin position="1070"/>
        <end position="1132"/>
    </location>
</feature>
<dbReference type="InterPro" id="IPR000299">
    <property type="entry name" value="FERM_domain"/>
</dbReference>
<organism evidence="4 5">
    <name type="scientific">Rhynchophorus ferrugineus</name>
    <name type="common">Red palm weevil</name>
    <name type="synonym">Curculio ferrugineus</name>
    <dbReference type="NCBI Taxonomy" id="354439"/>
    <lineage>
        <taxon>Eukaryota</taxon>
        <taxon>Metazoa</taxon>
        <taxon>Ecdysozoa</taxon>
        <taxon>Arthropoda</taxon>
        <taxon>Hexapoda</taxon>
        <taxon>Insecta</taxon>
        <taxon>Pterygota</taxon>
        <taxon>Neoptera</taxon>
        <taxon>Endopterygota</taxon>
        <taxon>Coleoptera</taxon>
        <taxon>Polyphaga</taxon>
        <taxon>Cucujiformia</taxon>
        <taxon>Curculionidae</taxon>
        <taxon>Dryophthorinae</taxon>
        <taxon>Rhynchophorus</taxon>
    </lineage>
</organism>
<dbReference type="InterPro" id="IPR019748">
    <property type="entry name" value="FERM_central"/>
</dbReference>
<reference evidence="4" key="1">
    <citation type="submission" date="2020-08" db="EMBL/GenBank/DDBJ databases">
        <title>Genome sequencing and assembly of the red palm weevil Rhynchophorus ferrugineus.</title>
        <authorList>
            <person name="Dias G.B."/>
            <person name="Bergman C.M."/>
            <person name="Manee M."/>
        </authorList>
    </citation>
    <scope>NUCLEOTIDE SEQUENCE</scope>
    <source>
        <strain evidence="4">AA-2017</strain>
        <tissue evidence="4">Whole larva</tissue>
    </source>
</reference>
<feature type="compositionally biased region" description="Acidic residues" evidence="1">
    <location>
        <begin position="1211"/>
        <end position="1227"/>
    </location>
</feature>
<dbReference type="InterPro" id="IPR014352">
    <property type="entry name" value="FERM/acyl-CoA-bd_prot_sf"/>
</dbReference>
<dbReference type="Pfam" id="PF00373">
    <property type="entry name" value="FERM_M"/>
    <property type="match status" value="1"/>
</dbReference>
<evidence type="ECO:0000313" key="4">
    <source>
        <dbReference type="EMBL" id="KAF7282044.1"/>
    </source>
</evidence>
<dbReference type="Pfam" id="PF00595">
    <property type="entry name" value="PDZ"/>
    <property type="match status" value="1"/>
</dbReference>
<evidence type="ECO:0000259" key="2">
    <source>
        <dbReference type="PROSITE" id="PS50057"/>
    </source>
</evidence>
<dbReference type="Gene3D" id="2.30.29.30">
    <property type="entry name" value="Pleckstrin-homology domain (PH domain)/Phosphotyrosine-binding domain (PTB)"/>
    <property type="match status" value="1"/>
</dbReference>
<dbReference type="SUPFAM" id="SSF47031">
    <property type="entry name" value="Second domain of FERM"/>
    <property type="match status" value="1"/>
</dbReference>
<dbReference type="GO" id="GO:0030182">
    <property type="term" value="P:neuron differentiation"/>
    <property type="evidence" value="ECO:0007669"/>
    <property type="project" value="UniProtKB-ARBA"/>
</dbReference>
<dbReference type="PROSITE" id="PS50106">
    <property type="entry name" value="PDZ"/>
    <property type="match status" value="1"/>
</dbReference>
<keyword evidence="5" id="KW-1185">Reference proteome</keyword>
<dbReference type="Gene3D" id="2.30.42.10">
    <property type="match status" value="1"/>
</dbReference>
<feature type="compositionally biased region" description="Low complexity" evidence="1">
    <location>
        <begin position="1"/>
        <end position="13"/>
    </location>
</feature>
<feature type="region of interest" description="Disordered" evidence="1">
    <location>
        <begin position="1"/>
        <end position="23"/>
    </location>
</feature>
<evidence type="ECO:0000259" key="3">
    <source>
        <dbReference type="PROSITE" id="PS50106"/>
    </source>
</evidence>
<dbReference type="InterPro" id="IPR029071">
    <property type="entry name" value="Ubiquitin-like_domsf"/>
</dbReference>
<dbReference type="InterPro" id="IPR018980">
    <property type="entry name" value="FERM_PH-like_C"/>
</dbReference>
<sequence>MSRSRSTSTSSSSVTGNGTEDGVGGNIGFRQRKACLADLLATRPSGLLEAETWAILCQSVQALQDLFLSDGLTGKQCLPLVTPSTLQLSSRGRVKLCQRVNFFVSGPPAHLAGYLAPEYRAGRNYSDTELEKMWIFGLGETLKRATLTSHAATSRLSREVCQVLADMTKQQTAGRSSLMSLLDTTVCFSVLNIGAGDVAVLQESSAEQAVFAYRYGPAPGSVGLDGDQHRRALEAAGDAENCTSYSKQFRTYAVLGRFPVLFSFIRSESSTVPRRWQLSKVPDVVLPKLTKEVATSMEDLSLLGLSDKPGNVARPKSMCVPDSRYYQHEDDNFFRDNFGQQINSKARRLRNKKNPVQRAASRLYRAGIDLPAERNGLDGRCVGPEFVVRAALPNKKFLMDDTKGAKKIITVIMLDGQKLDITCNPTATTAGQLFEFIIQKEHIEENFMLGLSALIAGDFVFLPSDTRLSKVIHSGTNPDINLTLFLRVRFFLPSLRGIRGSQARHLLYLQLRRSILEHQLPCSFSQIIELNGLALQAEFGNYNEYEHGTRDYFLLEHYVPETMASVVDDQKRLRKELIKAHVSKKGLEREKAEQDFIIFTQSLSYYGGHFYTATWMLKDNNNKDVWLYISAQGVNLFERGKSTSHFGPHLYEKFEWKSIQTLCYSKQYLCVLPHSGANHRPKLKKYKLKMDHKKSYFAFRLASLHHQFFLRLRTEYTSLHSLSQQFGIPLKDIKNETNSLCKLDALTQPIYTQLEPSDYEGTINAETEFQVEFRHSNSRHQKFNNSFYRKCKSVQDLNGAFGGVNEEFQNKENENPHRRIDRLTLDSGYFAGAPGGTNEKRRGVKMGTRAFSNLTPRVSRSMEAVNASVHDYLDQMSLQSVSLHCSSNSISKSSTDGYQPGGGEAYVIDSTIKSISQQNFLPNFHETINQTLLEKLDNMSFAEERILSTVIIERDSKGSLGLQITEGSDGNVYIQSVIPGGPAHMGQNIVSGDQVVAVNGQSLLGRKYSDSLELLKSTGQKVEFVLSRVVSTFKVSNAHSSKRNLSNITEVDITEATNLSLSALHSMSDKLERPNTNLSQPTSSPVEKHLTESCCDLSNSTKYVNRSPARPIELSTEKDAGKKRSSSNDNDRAVIIDMIPKRNVDWTDFPTKGKFTPNRRTLPMNKTKIKELDLSKEPPSIALPRSMGLSRKWRGPVRYPVTPVKGKVEGSTDDEIGMTSDEEQVFI</sequence>
<dbReference type="PANTHER" id="PTHR13429">
    <property type="entry name" value="FERM DOMAIN (PROTEIN4.1-EZRIN-RADIXIN-MOESIN) FAMILY"/>
    <property type="match status" value="1"/>
</dbReference>
<dbReference type="Gene3D" id="1.20.80.10">
    <property type="match status" value="1"/>
</dbReference>
<proteinExistence type="predicted"/>
<dbReference type="GO" id="GO:0009887">
    <property type="term" value="P:animal organ morphogenesis"/>
    <property type="evidence" value="ECO:0007669"/>
    <property type="project" value="UniProtKB-ARBA"/>
</dbReference>
<feature type="domain" description="PDZ" evidence="3">
    <location>
        <begin position="949"/>
        <end position="1030"/>
    </location>
</feature>
<dbReference type="SMART" id="SM01196">
    <property type="entry name" value="FERM_C"/>
    <property type="match status" value="1"/>
</dbReference>
<feature type="region of interest" description="Disordered" evidence="1">
    <location>
        <begin position="1204"/>
        <end position="1227"/>
    </location>
</feature>
<dbReference type="PROSITE" id="PS50057">
    <property type="entry name" value="FERM_3"/>
    <property type="match status" value="1"/>
</dbReference>
<evidence type="ECO:0000313" key="5">
    <source>
        <dbReference type="Proteomes" id="UP000625711"/>
    </source>
</evidence>
<dbReference type="EMBL" id="JAACXV010000200">
    <property type="protein sequence ID" value="KAF7282044.1"/>
    <property type="molecule type" value="Genomic_DNA"/>
</dbReference>
<dbReference type="InterPro" id="IPR019749">
    <property type="entry name" value="Band_41_domain"/>
</dbReference>
<feature type="compositionally biased region" description="Polar residues" evidence="1">
    <location>
        <begin position="1074"/>
        <end position="1085"/>
    </location>
</feature>
<dbReference type="GO" id="GO:0098592">
    <property type="term" value="C:cytoplasmic side of apical plasma membrane"/>
    <property type="evidence" value="ECO:0007669"/>
    <property type="project" value="TreeGrafter"/>
</dbReference>
<dbReference type="Proteomes" id="UP000625711">
    <property type="component" value="Unassembled WGS sequence"/>
</dbReference>
<dbReference type="InterPro" id="IPR001478">
    <property type="entry name" value="PDZ"/>
</dbReference>
<comment type="caution">
    <text evidence="4">The sequence shown here is derived from an EMBL/GenBank/DDBJ whole genome shotgun (WGS) entry which is preliminary data.</text>
</comment>
<dbReference type="SMART" id="SM00295">
    <property type="entry name" value="B41"/>
    <property type="match status" value="1"/>
</dbReference>
<evidence type="ECO:0008006" key="6">
    <source>
        <dbReference type="Google" id="ProtNLM"/>
    </source>
</evidence>
<protein>
    <recommendedName>
        <fullName evidence="6">Tyrosine-protein phosphatase non-receptor type 13</fullName>
    </recommendedName>
</protein>
<name>A0A834MKU5_RHYFE</name>
<dbReference type="SMART" id="SM00228">
    <property type="entry name" value="PDZ"/>
    <property type="match status" value="1"/>
</dbReference>
<dbReference type="PANTHER" id="PTHR13429:SF12">
    <property type="entry name" value="FERM AND PDZ DOMAIN-CONTAINING PROTEIN 2"/>
    <property type="match status" value="1"/>
</dbReference>
<evidence type="ECO:0000256" key="1">
    <source>
        <dbReference type="SAM" id="MobiDB-lite"/>
    </source>
</evidence>
<dbReference type="InterPro" id="IPR036034">
    <property type="entry name" value="PDZ_sf"/>
</dbReference>
<dbReference type="SUPFAM" id="SSF54236">
    <property type="entry name" value="Ubiquitin-like"/>
    <property type="match status" value="1"/>
</dbReference>
<accession>A0A834MKU5</accession>